<dbReference type="RefSeq" id="WP_087186907.1">
    <property type="nucleotide sequence ID" value="NZ_NFHO01000011.1"/>
</dbReference>
<feature type="transmembrane region" description="Helical" evidence="1">
    <location>
        <begin position="48"/>
        <end position="69"/>
    </location>
</feature>
<evidence type="ECO:0000313" key="3">
    <source>
        <dbReference type="Proteomes" id="UP000196560"/>
    </source>
</evidence>
<protein>
    <submittedName>
        <fullName evidence="2">Uncharacterized protein</fullName>
    </submittedName>
</protein>
<feature type="transmembrane region" description="Helical" evidence="1">
    <location>
        <begin position="6"/>
        <end position="27"/>
    </location>
</feature>
<keyword evidence="3" id="KW-1185">Reference proteome</keyword>
<feature type="transmembrane region" description="Helical" evidence="1">
    <location>
        <begin position="110"/>
        <end position="127"/>
    </location>
</feature>
<gene>
    <name evidence="2" type="ORF">B5G21_09035</name>
</gene>
<keyword evidence="1" id="KW-0472">Membrane</keyword>
<organism evidence="2 3">
    <name type="scientific">Enorma massiliensis</name>
    <dbReference type="NCBI Taxonomy" id="1472761"/>
    <lineage>
        <taxon>Bacteria</taxon>
        <taxon>Bacillati</taxon>
        <taxon>Actinomycetota</taxon>
        <taxon>Coriobacteriia</taxon>
        <taxon>Coriobacteriales</taxon>
        <taxon>Coriobacteriaceae</taxon>
        <taxon>Enorma</taxon>
    </lineage>
</organism>
<proteinExistence type="predicted"/>
<comment type="caution">
    <text evidence="2">The sequence shown here is derived from an EMBL/GenBank/DDBJ whole genome shotgun (WGS) entry which is preliminary data.</text>
</comment>
<feature type="transmembrane region" description="Helical" evidence="1">
    <location>
        <begin position="75"/>
        <end position="98"/>
    </location>
</feature>
<name>A0A1Y3TZ61_9ACTN</name>
<dbReference type="AlphaFoldDB" id="A0A1Y3TZ61"/>
<dbReference type="eggNOG" id="ENOG5032DPC">
    <property type="taxonomic scope" value="Bacteria"/>
</dbReference>
<dbReference type="Proteomes" id="UP000196560">
    <property type="component" value="Unassembled WGS sequence"/>
</dbReference>
<evidence type="ECO:0000313" key="2">
    <source>
        <dbReference type="EMBL" id="OUN41773.1"/>
    </source>
</evidence>
<evidence type="ECO:0000256" key="1">
    <source>
        <dbReference type="SAM" id="Phobius"/>
    </source>
</evidence>
<reference evidence="3" key="1">
    <citation type="submission" date="2017-04" db="EMBL/GenBank/DDBJ databases">
        <title>Function of individual gut microbiota members based on whole genome sequencing of pure cultures obtained from chicken caecum.</title>
        <authorList>
            <person name="Medvecky M."/>
            <person name="Cejkova D."/>
            <person name="Polansky O."/>
            <person name="Karasova D."/>
            <person name="Kubasova T."/>
            <person name="Cizek A."/>
            <person name="Rychlik I."/>
        </authorList>
    </citation>
    <scope>NUCLEOTIDE SEQUENCE [LARGE SCALE GENOMIC DNA]</scope>
    <source>
        <strain evidence="3">An70</strain>
    </source>
</reference>
<accession>A0A1Y3TZ61</accession>
<keyword evidence="1" id="KW-0812">Transmembrane</keyword>
<keyword evidence="1" id="KW-1133">Transmembrane helix</keyword>
<sequence>MTPILLVEIISALVGLVCLGALTVRFICVRLNRTQGSGAGRERTRRHAAWGVGLVAAAAVHGVSATLHASGSHAGAYACGWAALACFVLCAVSMTRFAHLNASESRRAHLGLFIAGVIFFAGHVVAARL</sequence>
<dbReference type="EMBL" id="NFHO01000011">
    <property type="protein sequence ID" value="OUN41773.1"/>
    <property type="molecule type" value="Genomic_DNA"/>
</dbReference>